<evidence type="ECO:0000313" key="8">
    <source>
        <dbReference type="EMBL" id="TFY62876.1"/>
    </source>
</evidence>
<keyword evidence="2 4" id="KW-0863">Zinc-finger</keyword>
<sequence length="691" mass="78316">MRPTSFPRAPVRQSAALRWVLYKLYGNLLLFGAVIWPHIHVVLRLLENPSEAKNVFAHFMVANSVSYGSSDWQNEINAAAAIGIQGFALNTAGNSYEPSQIATAYSGIGITLAPAFTSYRDPSKASNCSSAVKSSRTGPFIMAVSPWQFKNLGSAGGDLSNDWVELSDTLWKYRWEQAINDIVPDIVEIVTWNDYAESHYIGAINPNVFQDSDAHAYTDGVDHTGWHIVAQYYISWYLHGTAPSVSSDRVVVWYRLHPKDATCTTLSKPRNAEFPADAIFGFALLTSPATVTMHIGTTTMYNGMLPWGCRSARYHSRRLTTRSRSFRSSAMVTSSQADLALPPSPRRAQRTTSMSSARPFPNEPLNQTHSHNAAYTTATGKKVFKMNGITRSVRPYSTSTLRDGIWVEQLHAMRQGIMFEQYAPYKLEPITGIKLHPYEDGTIHPGDIEIYQDLFRRDWRFIQGGLLYAMGEAREFWNCVLNWHSSSYTTGCPEWDALFETLKANGYRKDMLTCMFFNMPSGCRTYKCPFKHDLNAAREARERVLSTRREVMRRPTVRQFSAHFLAHDHRRRVRAGGCDPGRTTADFERECSIKENVLAYCANIKCNRPKWKHDPPETLRACSACGWTYYCSTGCQNLDWKRHKKEPCCALEVIIREDWSWDRNGRKGTGMMDEISKNTYQFVRLAVPTGC</sequence>
<dbReference type="EMBL" id="SEOQ01000442">
    <property type="protein sequence ID" value="TFY62876.1"/>
    <property type="molecule type" value="Genomic_DNA"/>
</dbReference>
<evidence type="ECO:0000259" key="7">
    <source>
        <dbReference type="PROSITE" id="PS50865"/>
    </source>
</evidence>
<dbReference type="GO" id="GO:0051118">
    <property type="term" value="F:glucan endo-1,3-alpha-glucosidase activity"/>
    <property type="evidence" value="ECO:0007669"/>
    <property type="project" value="InterPro"/>
</dbReference>
<keyword evidence="6" id="KW-0812">Transmembrane</keyword>
<dbReference type="Pfam" id="PF01753">
    <property type="entry name" value="zf-MYND"/>
    <property type="match status" value="1"/>
</dbReference>
<name>A0A4Y9YJZ3_9AGAM</name>
<evidence type="ECO:0000256" key="2">
    <source>
        <dbReference type="ARBA" id="ARBA00022771"/>
    </source>
</evidence>
<dbReference type="PROSITE" id="PS50865">
    <property type="entry name" value="ZF_MYND_2"/>
    <property type="match status" value="1"/>
</dbReference>
<dbReference type="SUPFAM" id="SSF144232">
    <property type="entry name" value="HIT/MYND zinc finger-like"/>
    <property type="match status" value="1"/>
</dbReference>
<protein>
    <recommendedName>
        <fullName evidence="7">MYND-type domain-containing protein</fullName>
    </recommendedName>
</protein>
<gene>
    <name evidence="8" type="ORF">EVG20_g6544</name>
</gene>
<dbReference type="STRING" id="205917.A0A4Y9YJZ3"/>
<keyword evidence="9" id="KW-1185">Reference proteome</keyword>
<dbReference type="CDD" id="cd11577">
    <property type="entry name" value="GH71"/>
    <property type="match status" value="1"/>
</dbReference>
<comment type="caution">
    <text evidence="8">The sequence shown here is derived from an EMBL/GenBank/DDBJ whole genome shotgun (WGS) entry which is preliminary data.</text>
</comment>
<evidence type="ECO:0000256" key="6">
    <source>
        <dbReference type="SAM" id="Phobius"/>
    </source>
</evidence>
<evidence type="ECO:0000256" key="3">
    <source>
        <dbReference type="ARBA" id="ARBA00022833"/>
    </source>
</evidence>
<evidence type="ECO:0000256" key="4">
    <source>
        <dbReference type="PROSITE-ProRule" id="PRU00134"/>
    </source>
</evidence>
<organism evidence="8 9">
    <name type="scientific">Dentipellis fragilis</name>
    <dbReference type="NCBI Taxonomy" id="205917"/>
    <lineage>
        <taxon>Eukaryota</taxon>
        <taxon>Fungi</taxon>
        <taxon>Dikarya</taxon>
        <taxon>Basidiomycota</taxon>
        <taxon>Agaricomycotina</taxon>
        <taxon>Agaricomycetes</taxon>
        <taxon>Russulales</taxon>
        <taxon>Hericiaceae</taxon>
        <taxon>Dentipellis</taxon>
    </lineage>
</organism>
<dbReference type="GO" id="GO:0008270">
    <property type="term" value="F:zinc ion binding"/>
    <property type="evidence" value="ECO:0007669"/>
    <property type="project" value="UniProtKB-KW"/>
</dbReference>
<feature type="domain" description="MYND-type" evidence="7">
    <location>
        <begin position="603"/>
        <end position="648"/>
    </location>
</feature>
<reference evidence="8 9" key="1">
    <citation type="submission" date="2019-02" db="EMBL/GenBank/DDBJ databases">
        <title>Genome sequencing of the rare red list fungi Dentipellis fragilis.</title>
        <authorList>
            <person name="Buettner E."/>
            <person name="Kellner H."/>
        </authorList>
    </citation>
    <scope>NUCLEOTIDE SEQUENCE [LARGE SCALE GENOMIC DNA]</scope>
    <source>
        <strain evidence="8 9">DSM 105465</strain>
    </source>
</reference>
<keyword evidence="6" id="KW-1133">Transmembrane helix</keyword>
<dbReference type="InterPro" id="IPR005197">
    <property type="entry name" value="Glyco_hydro_71"/>
</dbReference>
<dbReference type="Pfam" id="PF03659">
    <property type="entry name" value="Glyco_hydro_71"/>
    <property type="match status" value="2"/>
</dbReference>
<evidence type="ECO:0000313" key="9">
    <source>
        <dbReference type="Proteomes" id="UP000298327"/>
    </source>
</evidence>
<proteinExistence type="predicted"/>
<dbReference type="Gene3D" id="3.20.20.80">
    <property type="entry name" value="Glycosidases"/>
    <property type="match status" value="1"/>
</dbReference>
<dbReference type="InterPro" id="IPR002893">
    <property type="entry name" value="Znf_MYND"/>
</dbReference>
<evidence type="ECO:0000256" key="5">
    <source>
        <dbReference type="SAM" id="MobiDB-lite"/>
    </source>
</evidence>
<keyword evidence="1" id="KW-0479">Metal-binding</keyword>
<accession>A0A4Y9YJZ3</accession>
<feature type="transmembrane region" description="Helical" evidence="6">
    <location>
        <begin position="20"/>
        <end position="39"/>
    </location>
</feature>
<dbReference type="AlphaFoldDB" id="A0A4Y9YJZ3"/>
<evidence type="ECO:0000256" key="1">
    <source>
        <dbReference type="ARBA" id="ARBA00022723"/>
    </source>
</evidence>
<keyword evidence="6" id="KW-0472">Membrane</keyword>
<dbReference type="OrthoDB" id="341421at2759"/>
<feature type="region of interest" description="Disordered" evidence="5">
    <location>
        <begin position="325"/>
        <end position="371"/>
    </location>
</feature>
<dbReference type="Proteomes" id="UP000298327">
    <property type="component" value="Unassembled WGS sequence"/>
</dbReference>
<dbReference type="Gene3D" id="6.10.140.2220">
    <property type="match status" value="1"/>
</dbReference>
<keyword evidence="3" id="KW-0862">Zinc</keyword>